<evidence type="ECO:0000313" key="5">
    <source>
        <dbReference type="EMBL" id="NYF50828.1"/>
    </source>
</evidence>
<dbReference type="SUPFAM" id="SSF52413">
    <property type="entry name" value="UDP-glucose/GDP-mannose dehydrogenase C-terminal domain"/>
    <property type="match status" value="1"/>
</dbReference>
<dbReference type="AlphaFoldDB" id="A0A7Y9NL48"/>
<dbReference type="GO" id="GO:0000271">
    <property type="term" value="P:polysaccharide biosynthetic process"/>
    <property type="evidence" value="ECO:0007669"/>
    <property type="project" value="InterPro"/>
</dbReference>
<gene>
    <name evidence="5" type="ORF">HDF12_001193</name>
</gene>
<dbReference type="GO" id="GO:0047004">
    <property type="term" value="F:UDP-N-acetylglucosamine 6-dehydrogenase activity"/>
    <property type="evidence" value="ECO:0007669"/>
    <property type="project" value="UniProtKB-EC"/>
</dbReference>
<organism evidence="5 6">
    <name type="scientific">Tunturiibacter lichenicola</name>
    <dbReference type="NCBI Taxonomy" id="2051959"/>
    <lineage>
        <taxon>Bacteria</taxon>
        <taxon>Pseudomonadati</taxon>
        <taxon>Acidobacteriota</taxon>
        <taxon>Terriglobia</taxon>
        <taxon>Terriglobales</taxon>
        <taxon>Acidobacteriaceae</taxon>
        <taxon>Tunturiibacter</taxon>
    </lineage>
</organism>
<evidence type="ECO:0000256" key="1">
    <source>
        <dbReference type="ARBA" id="ARBA00023002"/>
    </source>
</evidence>
<keyword evidence="2" id="KW-0520">NAD</keyword>
<dbReference type="EMBL" id="JACCCV010000001">
    <property type="protein sequence ID" value="NYF50828.1"/>
    <property type="molecule type" value="Genomic_DNA"/>
</dbReference>
<dbReference type="SUPFAM" id="SSF51735">
    <property type="entry name" value="NAD(P)-binding Rossmann-fold domains"/>
    <property type="match status" value="1"/>
</dbReference>
<evidence type="ECO:0000313" key="6">
    <source>
        <dbReference type="Proteomes" id="UP000534186"/>
    </source>
</evidence>
<dbReference type="GO" id="GO:0016628">
    <property type="term" value="F:oxidoreductase activity, acting on the CH-CH group of donors, NAD or NADP as acceptor"/>
    <property type="evidence" value="ECO:0007669"/>
    <property type="project" value="InterPro"/>
</dbReference>
<dbReference type="InterPro" id="IPR014026">
    <property type="entry name" value="UDP-Glc/GDP-Man_DH_dimer"/>
</dbReference>
<evidence type="ECO:0000256" key="2">
    <source>
        <dbReference type="ARBA" id="ARBA00023027"/>
    </source>
</evidence>
<feature type="domain" description="UDP-glucose/GDP-mannose dehydrogenase C-terminal" evidence="4">
    <location>
        <begin position="368"/>
        <end position="464"/>
    </location>
</feature>
<dbReference type="SUPFAM" id="SSF48179">
    <property type="entry name" value="6-phosphogluconate dehydrogenase C-terminal domain-like"/>
    <property type="match status" value="1"/>
</dbReference>
<dbReference type="InterPro" id="IPR014027">
    <property type="entry name" value="UDP-Glc/GDP-Man_DH_C"/>
</dbReference>
<dbReference type="Pfam" id="PF03721">
    <property type="entry name" value="UDPG_MGDP_dh_N"/>
    <property type="match status" value="1"/>
</dbReference>
<keyword evidence="1 5" id="KW-0560">Oxidoreductase</keyword>
<dbReference type="PIRSF" id="PIRSF500136">
    <property type="entry name" value="UDP_ManNAc_DH"/>
    <property type="match status" value="1"/>
</dbReference>
<protein>
    <submittedName>
        <fullName evidence="5">UDP-N-acetyl-D-glucosamine dehydrogenase</fullName>
        <ecNumber evidence="5">1.1.1.136</ecNumber>
    </submittedName>
</protein>
<dbReference type="InterPro" id="IPR036220">
    <property type="entry name" value="UDP-Glc/GDP-Man_DH_C_sf"/>
</dbReference>
<comment type="caution">
    <text evidence="5">The sequence shown here is derived from an EMBL/GenBank/DDBJ whole genome shotgun (WGS) entry which is preliminary data.</text>
</comment>
<name>A0A7Y9NL48_9BACT</name>
<accession>A0A7Y9NL48</accession>
<sequence>MIEFQEMEVPKVDAIIETMSTQSQVVLPKIAQVRMARLENRTAKIGVIGLGYVGLPLSLLLSEAGFKVTGFDIDTKKVTDLEAGRSYIFRIPAEEIQSARKQGFKATADFAGLSDQDAIIMCVPTPLTEHREPDLSYVENTAKAAAPWLQEGQLVVLESTTYPGTTEDLMIPILEAENRSGLKVQSQGAVAEHGVFYVAFSPEREDPGNTTVARHNIPKVVGGHEEIATELAAVMYEGIFTRSVRVSSTRAAEMTKLLENIYRCVNIALVNELKVLALKMGMDIWEVIDAAATKPFGFHPFYPGPGLGGHCIPIDPFYLSWKAKEYDFNTRFIELAGEVNEAMPAHVVQYVAKGLNQNKKALNGSRILMLGMAYKKDIDDLRESPSLTVIELLREQGAEVQYNDPYFPTVGRGRHYNLNMTCTPLDDLGQYDCVLIMTDHTDYDYKDIVSKSKLVVDSRNATKGIKSDKIVRC</sequence>
<dbReference type="InterPro" id="IPR017476">
    <property type="entry name" value="UDP-Glc/GDP-Man"/>
</dbReference>
<dbReference type="NCBIfam" id="TIGR03026">
    <property type="entry name" value="NDP-sugDHase"/>
    <property type="match status" value="1"/>
</dbReference>
<dbReference type="EC" id="1.1.1.136" evidence="5"/>
<dbReference type="PIRSF" id="PIRSF000124">
    <property type="entry name" value="UDPglc_GDPman_dh"/>
    <property type="match status" value="1"/>
</dbReference>
<dbReference type="PANTHER" id="PTHR43491:SF1">
    <property type="entry name" value="UDP-N-ACETYL-D-MANNOSAMINE DEHYDROGENASE"/>
    <property type="match status" value="1"/>
</dbReference>
<dbReference type="PANTHER" id="PTHR43491">
    <property type="entry name" value="UDP-N-ACETYL-D-MANNOSAMINE DEHYDROGENASE"/>
    <property type="match status" value="1"/>
</dbReference>
<dbReference type="GO" id="GO:0051287">
    <property type="term" value="F:NAD binding"/>
    <property type="evidence" value="ECO:0007669"/>
    <property type="project" value="InterPro"/>
</dbReference>
<dbReference type="InterPro" id="IPR036291">
    <property type="entry name" value="NAD(P)-bd_dom_sf"/>
</dbReference>
<dbReference type="Gene3D" id="3.40.50.720">
    <property type="entry name" value="NAD(P)-binding Rossmann-like Domain"/>
    <property type="match status" value="2"/>
</dbReference>
<dbReference type="Pfam" id="PF00984">
    <property type="entry name" value="UDPG_MGDP_dh"/>
    <property type="match status" value="1"/>
</dbReference>
<dbReference type="Pfam" id="PF03720">
    <property type="entry name" value="UDPG_MGDP_dh_C"/>
    <property type="match status" value="1"/>
</dbReference>
<dbReference type="InterPro" id="IPR008927">
    <property type="entry name" value="6-PGluconate_DH-like_C_sf"/>
</dbReference>
<dbReference type="SMART" id="SM00984">
    <property type="entry name" value="UDPG_MGDP_dh_C"/>
    <property type="match status" value="1"/>
</dbReference>
<dbReference type="InterPro" id="IPR001732">
    <property type="entry name" value="UDP-Glc/GDP-Man_DH_N"/>
</dbReference>
<proteinExistence type="inferred from homology"/>
<evidence type="ECO:0000256" key="3">
    <source>
        <dbReference type="PIRNR" id="PIRNR000124"/>
    </source>
</evidence>
<dbReference type="Proteomes" id="UP000534186">
    <property type="component" value="Unassembled WGS sequence"/>
</dbReference>
<dbReference type="InterPro" id="IPR028359">
    <property type="entry name" value="UDP_ManNAc/GlcNAc_DH"/>
</dbReference>
<evidence type="ECO:0000259" key="4">
    <source>
        <dbReference type="SMART" id="SM00984"/>
    </source>
</evidence>
<comment type="similarity">
    <text evidence="3">Belongs to the UDP-glucose/GDP-mannose dehydrogenase family.</text>
</comment>
<reference evidence="5 6" key="1">
    <citation type="submission" date="2020-07" db="EMBL/GenBank/DDBJ databases">
        <title>Genomic Encyclopedia of Type Strains, Phase IV (KMG-V): Genome sequencing to study the core and pangenomes of soil and plant-associated prokaryotes.</title>
        <authorList>
            <person name="Whitman W."/>
        </authorList>
    </citation>
    <scope>NUCLEOTIDE SEQUENCE [LARGE SCALE GENOMIC DNA]</scope>
    <source>
        <strain evidence="5 6">M8UP30</strain>
    </source>
</reference>